<dbReference type="Pfam" id="PF13041">
    <property type="entry name" value="PPR_2"/>
    <property type="match status" value="1"/>
</dbReference>
<proteinExistence type="predicted"/>
<sequence>MDACARASHSSRWLASNRCLQSLRTSFCEANIILFNSAITACERSSQWATAFQHLHLLCRMALCPDGITRNALLTALRGGFWGRAIELLSISCLTLQRSCVTLNALAAVQANTDTWELALDTLAGMAQEHLEPDVVTLGTQVTTCVSGTQWQRIHRSLRILKLQQKQSLVTLNAAISCPEWRTSLCLAQRTATGEFGCSADVITFNTVASVCEKARRWEQSMLVLQAFQGFRLSPDTCTYNAALSACEKCSQWEKAIHLLAHMADHEVIPDTISYNAAIAACDSCWENALALLHAMQVGTTAVDRISYHSAIGVCVGSRQWEMALTLCKDMLKQNIQADSVSVSLEIGAQEQGGRWVHAVSICRGVAMRGLENNEFTYGATLSACKGRWHELHCHPKLLTTTLFGAALGTVMGTEDILPSPGVSGSPVTFVAWVLDLFSRRRVSPSAAAYATALENQARAGAYSAGSGDSGGGVAGPHLAAELAGCSLASLRETFLGEK</sequence>
<accession>A0A812UZS3</accession>
<dbReference type="Gene3D" id="1.25.40.10">
    <property type="entry name" value="Tetratricopeptide repeat domain"/>
    <property type="match status" value="3"/>
</dbReference>
<dbReference type="AlphaFoldDB" id="A0A812UZS3"/>
<dbReference type="PANTHER" id="PTHR47938">
    <property type="entry name" value="RESPIRATORY COMPLEX I CHAPERONE (CIA84), PUTATIVE (AFU_ORTHOLOGUE AFUA_2G06020)-RELATED"/>
    <property type="match status" value="1"/>
</dbReference>
<protein>
    <recommendedName>
        <fullName evidence="4">Pentatricopeptide repeat-containing protein, chloroplastic</fullName>
    </recommendedName>
</protein>
<dbReference type="InterPro" id="IPR011990">
    <property type="entry name" value="TPR-like_helical_dom_sf"/>
</dbReference>
<dbReference type="OrthoDB" id="423498at2759"/>
<dbReference type="PANTHER" id="PTHR47938:SF35">
    <property type="entry name" value="PENTATRICOPEPTIDE REPEAT-CONTAINING PROTEIN 4, MITOCHONDRIAL-RELATED"/>
    <property type="match status" value="1"/>
</dbReference>
<dbReference type="GO" id="GO:0003729">
    <property type="term" value="F:mRNA binding"/>
    <property type="evidence" value="ECO:0007669"/>
    <property type="project" value="TreeGrafter"/>
</dbReference>
<organism evidence="2 3">
    <name type="scientific">Symbiodinium natans</name>
    <dbReference type="NCBI Taxonomy" id="878477"/>
    <lineage>
        <taxon>Eukaryota</taxon>
        <taxon>Sar</taxon>
        <taxon>Alveolata</taxon>
        <taxon>Dinophyceae</taxon>
        <taxon>Suessiales</taxon>
        <taxon>Symbiodiniaceae</taxon>
        <taxon>Symbiodinium</taxon>
    </lineage>
</organism>
<name>A0A812UZS3_9DINO</name>
<reference evidence="2" key="1">
    <citation type="submission" date="2021-02" db="EMBL/GenBank/DDBJ databases">
        <authorList>
            <person name="Dougan E. K."/>
            <person name="Rhodes N."/>
            <person name="Thang M."/>
            <person name="Chan C."/>
        </authorList>
    </citation>
    <scope>NUCLEOTIDE SEQUENCE</scope>
</reference>
<feature type="repeat" description="PPR" evidence="1">
    <location>
        <begin position="236"/>
        <end position="270"/>
    </location>
</feature>
<comment type="caution">
    <text evidence="2">The sequence shown here is derived from an EMBL/GenBank/DDBJ whole genome shotgun (WGS) entry which is preliminary data.</text>
</comment>
<gene>
    <name evidence="2" type="ORF">SNAT2548_LOCUS33947</name>
</gene>
<evidence type="ECO:0008006" key="4">
    <source>
        <dbReference type="Google" id="ProtNLM"/>
    </source>
</evidence>
<dbReference type="Proteomes" id="UP000604046">
    <property type="component" value="Unassembled WGS sequence"/>
</dbReference>
<dbReference type="NCBIfam" id="TIGR00756">
    <property type="entry name" value="PPR"/>
    <property type="match status" value="1"/>
</dbReference>
<dbReference type="Pfam" id="PF01535">
    <property type="entry name" value="PPR"/>
    <property type="match status" value="1"/>
</dbReference>
<evidence type="ECO:0000256" key="1">
    <source>
        <dbReference type="PROSITE-ProRule" id="PRU00708"/>
    </source>
</evidence>
<dbReference type="PROSITE" id="PS51375">
    <property type="entry name" value="PPR"/>
    <property type="match status" value="1"/>
</dbReference>
<dbReference type="EMBL" id="CAJNDS010002786">
    <property type="protein sequence ID" value="CAE7596662.1"/>
    <property type="molecule type" value="Genomic_DNA"/>
</dbReference>
<keyword evidence="3" id="KW-1185">Reference proteome</keyword>
<evidence type="ECO:0000313" key="2">
    <source>
        <dbReference type="EMBL" id="CAE7596662.1"/>
    </source>
</evidence>
<dbReference type="InterPro" id="IPR002885">
    <property type="entry name" value="PPR_rpt"/>
</dbReference>
<evidence type="ECO:0000313" key="3">
    <source>
        <dbReference type="Proteomes" id="UP000604046"/>
    </source>
</evidence>